<comment type="cofactor">
    <cofactor evidence="2 7">
        <name>NAD(+)</name>
        <dbReference type="ChEBI" id="CHEBI:57540"/>
    </cofactor>
</comment>
<dbReference type="CDD" id="cd05246">
    <property type="entry name" value="dTDP_GD_SDR_e"/>
    <property type="match status" value="1"/>
</dbReference>
<evidence type="ECO:0000313" key="9">
    <source>
        <dbReference type="EMBL" id="RIJ37749.1"/>
    </source>
</evidence>
<name>A0A399S564_9BACT</name>
<evidence type="ECO:0000256" key="1">
    <source>
        <dbReference type="ARBA" id="ARBA00001539"/>
    </source>
</evidence>
<evidence type="ECO:0000259" key="8">
    <source>
        <dbReference type="Pfam" id="PF16363"/>
    </source>
</evidence>
<evidence type="ECO:0000313" key="10">
    <source>
        <dbReference type="Proteomes" id="UP000266005"/>
    </source>
</evidence>
<accession>A0A399S564</accession>
<dbReference type="GO" id="GO:0009225">
    <property type="term" value="P:nucleotide-sugar metabolic process"/>
    <property type="evidence" value="ECO:0007669"/>
    <property type="project" value="InterPro"/>
</dbReference>
<dbReference type="OrthoDB" id="9810015at2"/>
<protein>
    <recommendedName>
        <fullName evidence="4 7">dTDP-glucose 4,6-dehydratase</fullName>
        <ecNumber evidence="4 7">4.2.1.46</ecNumber>
    </recommendedName>
</protein>
<proteinExistence type="inferred from homology"/>
<organism evidence="9 10">
    <name type="scientific">Pontibacter oryzae</name>
    <dbReference type="NCBI Taxonomy" id="2304593"/>
    <lineage>
        <taxon>Bacteria</taxon>
        <taxon>Pseudomonadati</taxon>
        <taxon>Bacteroidota</taxon>
        <taxon>Cytophagia</taxon>
        <taxon>Cytophagales</taxon>
        <taxon>Hymenobacteraceae</taxon>
        <taxon>Pontibacter</taxon>
    </lineage>
</organism>
<keyword evidence="6 7" id="KW-0456">Lyase</keyword>
<dbReference type="Pfam" id="PF16363">
    <property type="entry name" value="GDP_Man_Dehyd"/>
    <property type="match status" value="1"/>
</dbReference>
<dbReference type="Gene3D" id="3.40.50.720">
    <property type="entry name" value="NAD(P)-binding Rossmann-like Domain"/>
    <property type="match status" value="1"/>
</dbReference>
<dbReference type="InterPro" id="IPR005888">
    <property type="entry name" value="dTDP_Gluc_deHydtase"/>
</dbReference>
<feature type="domain" description="NAD(P)-binding" evidence="8">
    <location>
        <begin position="4"/>
        <end position="319"/>
    </location>
</feature>
<dbReference type="EC" id="4.2.1.46" evidence="4 7"/>
<reference evidence="10" key="1">
    <citation type="submission" date="2018-08" db="EMBL/GenBank/DDBJ databases">
        <title>Mucilaginibacter sp. MYSH2.</title>
        <authorList>
            <person name="Seo T."/>
        </authorList>
    </citation>
    <scope>NUCLEOTIDE SEQUENCE [LARGE SCALE GENOMIC DNA]</scope>
    <source>
        <strain evidence="10">KIRAN</strain>
    </source>
</reference>
<keyword evidence="5" id="KW-0520">NAD</keyword>
<evidence type="ECO:0000256" key="4">
    <source>
        <dbReference type="ARBA" id="ARBA00011990"/>
    </source>
</evidence>
<dbReference type="EMBL" id="QWGE01000003">
    <property type="protein sequence ID" value="RIJ37749.1"/>
    <property type="molecule type" value="Genomic_DNA"/>
</dbReference>
<evidence type="ECO:0000256" key="2">
    <source>
        <dbReference type="ARBA" id="ARBA00001911"/>
    </source>
</evidence>
<dbReference type="PANTHER" id="PTHR43000">
    <property type="entry name" value="DTDP-D-GLUCOSE 4,6-DEHYDRATASE-RELATED"/>
    <property type="match status" value="1"/>
</dbReference>
<sequence length="349" mass="39959">MKILITGGAGFIGSHVVRLFVTKYPNYQIYNLDKLTYAGNLQNLSDIEERENYTFLKGDIVDAAFLEEAFAKYKFDAVIHLAAESHVDRSISDPLAFVQTNVIGTVNLLNTARKHWADDLSKHLFYHISTDEVYGSLGEDGLFTEETAYDPRSPYSASKASSDHFVRAYFHTYGLPVKISNCSNNYGPNHFPEKLIPLAINNIKNERPVPVYGKGENVRDWLYVLDHARAIDVIFHEGKLGDTYNIGGVNEWKNLDLIELLCDQMDEKLNREKGHSRKLITFVKDRAGHDLRYAIDSSKLMDELGWKPSVTFEEGLSKTVDWYLQNPEWLENVTSGNYQSYYEQQYTDR</sequence>
<dbReference type="RefSeq" id="WP_119432405.1">
    <property type="nucleotide sequence ID" value="NZ_QWGE01000003.1"/>
</dbReference>
<dbReference type="InterPro" id="IPR016040">
    <property type="entry name" value="NAD(P)-bd_dom"/>
</dbReference>
<comment type="caution">
    <text evidence="9">The sequence shown here is derived from an EMBL/GenBank/DDBJ whole genome shotgun (WGS) entry which is preliminary data.</text>
</comment>
<evidence type="ECO:0000256" key="6">
    <source>
        <dbReference type="ARBA" id="ARBA00023239"/>
    </source>
</evidence>
<dbReference type="GO" id="GO:0008460">
    <property type="term" value="F:dTDP-glucose 4,6-dehydratase activity"/>
    <property type="evidence" value="ECO:0007669"/>
    <property type="project" value="UniProtKB-EC"/>
</dbReference>
<dbReference type="Gene3D" id="3.90.25.10">
    <property type="entry name" value="UDP-galactose 4-epimerase, domain 1"/>
    <property type="match status" value="1"/>
</dbReference>
<gene>
    <name evidence="9" type="primary">rfbB</name>
    <name evidence="9" type="ORF">D1627_11680</name>
</gene>
<comment type="catalytic activity">
    <reaction evidence="1 7">
        <text>dTDP-alpha-D-glucose = dTDP-4-dehydro-6-deoxy-alpha-D-glucose + H2O</text>
        <dbReference type="Rhea" id="RHEA:17221"/>
        <dbReference type="ChEBI" id="CHEBI:15377"/>
        <dbReference type="ChEBI" id="CHEBI:57477"/>
        <dbReference type="ChEBI" id="CHEBI:57649"/>
        <dbReference type="EC" id="4.2.1.46"/>
    </reaction>
</comment>
<dbReference type="SUPFAM" id="SSF51735">
    <property type="entry name" value="NAD(P)-binding Rossmann-fold domains"/>
    <property type="match status" value="1"/>
</dbReference>
<dbReference type="NCBIfam" id="TIGR01181">
    <property type="entry name" value="dTDP_gluc_dehyt"/>
    <property type="match status" value="1"/>
</dbReference>
<comment type="similarity">
    <text evidence="3 7">Belongs to the NAD(P)-dependent epimerase/dehydratase family. dTDP-glucose dehydratase subfamily.</text>
</comment>
<keyword evidence="10" id="KW-1185">Reference proteome</keyword>
<dbReference type="Proteomes" id="UP000266005">
    <property type="component" value="Unassembled WGS sequence"/>
</dbReference>
<dbReference type="AlphaFoldDB" id="A0A399S564"/>
<evidence type="ECO:0000256" key="7">
    <source>
        <dbReference type="RuleBase" id="RU004473"/>
    </source>
</evidence>
<dbReference type="FunFam" id="3.40.50.720:FF:000304">
    <property type="entry name" value="UDP-glucose 4,6-dehydratase"/>
    <property type="match status" value="1"/>
</dbReference>
<dbReference type="InterPro" id="IPR036291">
    <property type="entry name" value="NAD(P)-bd_dom_sf"/>
</dbReference>
<evidence type="ECO:0000256" key="5">
    <source>
        <dbReference type="ARBA" id="ARBA00023027"/>
    </source>
</evidence>
<evidence type="ECO:0000256" key="3">
    <source>
        <dbReference type="ARBA" id="ARBA00008178"/>
    </source>
</evidence>